<feature type="signal peptide" evidence="1">
    <location>
        <begin position="1"/>
        <end position="22"/>
    </location>
</feature>
<organism evidence="2 3">
    <name type="scientific">Orchesella dallaii</name>
    <dbReference type="NCBI Taxonomy" id="48710"/>
    <lineage>
        <taxon>Eukaryota</taxon>
        <taxon>Metazoa</taxon>
        <taxon>Ecdysozoa</taxon>
        <taxon>Arthropoda</taxon>
        <taxon>Hexapoda</taxon>
        <taxon>Collembola</taxon>
        <taxon>Entomobryomorpha</taxon>
        <taxon>Entomobryoidea</taxon>
        <taxon>Orchesellidae</taxon>
        <taxon>Orchesellinae</taxon>
        <taxon>Orchesella</taxon>
    </lineage>
</organism>
<evidence type="ECO:0000313" key="3">
    <source>
        <dbReference type="Proteomes" id="UP001642540"/>
    </source>
</evidence>
<evidence type="ECO:0000256" key="1">
    <source>
        <dbReference type="SAM" id="SignalP"/>
    </source>
</evidence>
<dbReference type="InterPro" id="IPR035914">
    <property type="entry name" value="Sperma_CUB_dom_sf"/>
</dbReference>
<evidence type="ECO:0008006" key="4">
    <source>
        <dbReference type="Google" id="ProtNLM"/>
    </source>
</evidence>
<dbReference type="SUPFAM" id="SSF49854">
    <property type="entry name" value="Spermadhesin, CUB domain"/>
    <property type="match status" value="2"/>
</dbReference>
<sequence length="266" mass="29130">MASTNIILCFTSLLLLLLQIYADPISPYASNCGEILSGEAGGISYKPFELSNVAERCIWVLRVPRATSYNVVLYNKGTSASDKVIATALSQDKPEVHTLLSVVDTSYSVNGSVAVITFYAYRGTGTSTGFSLYYDAVLNETNPVSPYSTDYVISANETEILYPRIGGVYANNELSTFIFTPNFQYLLNQRVTVNVTVLGMEQNCDDLLTVYQLPAIPSSNPTWMKLGRICGVDNQVALSNSDVIMLVFQSDESYVSSGFRLSCKLN</sequence>
<keyword evidence="3" id="KW-1185">Reference proteome</keyword>
<dbReference type="Gene3D" id="2.60.120.290">
    <property type="entry name" value="Spermadhesin, CUB domain"/>
    <property type="match status" value="1"/>
</dbReference>
<comment type="caution">
    <text evidence="2">The sequence shown here is derived from an EMBL/GenBank/DDBJ whole genome shotgun (WGS) entry which is preliminary data.</text>
</comment>
<feature type="chain" id="PRO_5046493211" description="CUB domain-containing protein" evidence="1">
    <location>
        <begin position="23"/>
        <end position="266"/>
    </location>
</feature>
<dbReference type="Proteomes" id="UP001642540">
    <property type="component" value="Unassembled WGS sequence"/>
</dbReference>
<protein>
    <recommendedName>
        <fullName evidence="4">CUB domain-containing protein</fullName>
    </recommendedName>
</protein>
<dbReference type="EMBL" id="CAXLJM020000024">
    <property type="protein sequence ID" value="CAL8091835.1"/>
    <property type="molecule type" value="Genomic_DNA"/>
</dbReference>
<reference evidence="2 3" key="1">
    <citation type="submission" date="2024-08" db="EMBL/GenBank/DDBJ databases">
        <authorList>
            <person name="Cucini C."/>
            <person name="Frati F."/>
        </authorList>
    </citation>
    <scope>NUCLEOTIDE SEQUENCE [LARGE SCALE GENOMIC DNA]</scope>
</reference>
<evidence type="ECO:0000313" key="2">
    <source>
        <dbReference type="EMBL" id="CAL8091835.1"/>
    </source>
</evidence>
<accession>A0ABP1Q7L0</accession>
<gene>
    <name evidence="2" type="ORF">ODALV1_LOCUS8042</name>
</gene>
<keyword evidence="1" id="KW-0732">Signal</keyword>
<name>A0ABP1Q7L0_9HEXA</name>
<proteinExistence type="predicted"/>